<evidence type="ECO:0000256" key="5">
    <source>
        <dbReference type="ARBA" id="ARBA00022840"/>
    </source>
</evidence>
<keyword evidence="4 6" id="KW-0658">Purine biosynthesis</keyword>
<evidence type="ECO:0000256" key="4">
    <source>
        <dbReference type="ARBA" id="ARBA00022755"/>
    </source>
</evidence>
<keyword evidence="3 6" id="KW-0547">Nucleotide-binding</keyword>
<dbReference type="NCBIfam" id="NF004630">
    <property type="entry name" value="PRK05974.1"/>
    <property type="match status" value="1"/>
</dbReference>
<evidence type="ECO:0000313" key="8">
    <source>
        <dbReference type="Proteomes" id="UP000198661"/>
    </source>
</evidence>
<comment type="pathway">
    <text evidence="6">Purine metabolism; IMP biosynthesis via de novo pathway; 5-amino-1-(5-phospho-D-ribosyl)imidazole from N(2)-formyl-N(1)-(5-phospho-D-ribosyl)glycinamide: step 1/2.</text>
</comment>
<evidence type="ECO:0000256" key="3">
    <source>
        <dbReference type="ARBA" id="ARBA00022741"/>
    </source>
</evidence>
<comment type="subcellular location">
    <subcellularLocation>
        <location evidence="6">Cytoplasm</location>
    </subcellularLocation>
</comment>
<dbReference type="Pfam" id="PF02700">
    <property type="entry name" value="PurS"/>
    <property type="match status" value="1"/>
</dbReference>
<dbReference type="PANTHER" id="PTHR34696">
    <property type="entry name" value="PHOSPHORIBOSYLFORMYLGLYCINAMIDINE SYNTHASE SUBUNIT PURS"/>
    <property type="match status" value="1"/>
</dbReference>
<dbReference type="GO" id="GO:0005737">
    <property type="term" value="C:cytoplasm"/>
    <property type="evidence" value="ECO:0007669"/>
    <property type="project" value="UniProtKB-SubCell"/>
</dbReference>
<dbReference type="EMBL" id="FOOK01000003">
    <property type="protein sequence ID" value="SFF70035.1"/>
    <property type="molecule type" value="Genomic_DNA"/>
</dbReference>
<dbReference type="EC" id="6.3.5.3" evidence="6"/>
<dbReference type="Proteomes" id="UP000198661">
    <property type="component" value="Unassembled WGS sequence"/>
</dbReference>
<evidence type="ECO:0000256" key="2">
    <source>
        <dbReference type="ARBA" id="ARBA00022598"/>
    </source>
</evidence>
<comment type="similarity">
    <text evidence="6">Belongs to the PurS family.</text>
</comment>
<keyword evidence="2 6" id="KW-0436">Ligase</keyword>
<protein>
    <recommendedName>
        <fullName evidence="6">Phosphoribosylformylglycinamidine synthase subunit PurS</fullName>
        <shortName evidence="6">FGAM synthase</shortName>
        <ecNumber evidence="6">6.3.5.3</ecNumber>
    </recommendedName>
    <alternativeName>
        <fullName evidence="6">Formylglycinamide ribonucleotide amidotransferase subunit III</fullName>
        <shortName evidence="6">FGAR amidotransferase III</shortName>
        <shortName evidence="6">FGAR-AT III</shortName>
    </alternativeName>
    <alternativeName>
        <fullName evidence="6">Phosphoribosylformylglycinamidine synthase subunit III</fullName>
    </alternativeName>
</protein>
<dbReference type="OrthoDB" id="9799101at2"/>
<accession>A0A1I2KSX2</accession>
<reference evidence="7 8" key="1">
    <citation type="submission" date="2016-10" db="EMBL/GenBank/DDBJ databases">
        <authorList>
            <person name="de Groot N.N."/>
        </authorList>
    </citation>
    <scope>NUCLEOTIDE SEQUENCE [LARGE SCALE GENOMIC DNA]</scope>
    <source>
        <strain evidence="7 8">DSM 44945</strain>
    </source>
</reference>
<name>A0A1I2KSX2_9BACL</name>
<proteinExistence type="inferred from homology"/>
<dbReference type="InterPro" id="IPR003850">
    <property type="entry name" value="PurS"/>
</dbReference>
<comment type="function">
    <text evidence="6">Part of the phosphoribosylformylglycinamidine synthase complex involved in the purines biosynthetic pathway. Catalyzes the ATP-dependent conversion of formylglycinamide ribonucleotide (FGAR) and glutamine to yield formylglycinamidine ribonucleotide (FGAM) and glutamate. The FGAM synthase complex is composed of three subunits. PurQ produces an ammonia molecule by converting glutamine to glutamate. PurL transfers the ammonia molecule to FGAR to form FGAM in an ATP-dependent manner. PurS interacts with PurQ and PurL and is thought to assist in the transfer of the ammonia molecule from PurQ to PurL.</text>
</comment>
<dbReference type="GO" id="GO:0005524">
    <property type="term" value="F:ATP binding"/>
    <property type="evidence" value="ECO:0007669"/>
    <property type="project" value="UniProtKB-UniRule"/>
</dbReference>
<dbReference type="HAMAP" id="MF_01926">
    <property type="entry name" value="PurS"/>
    <property type="match status" value="1"/>
</dbReference>
<gene>
    <name evidence="6" type="primary">purS</name>
    <name evidence="7" type="ORF">SAMN04488025_10315</name>
</gene>
<comment type="subunit">
    <text evidence="6">Part of the FGAM synthase complex composed of 1 PurL, 1 PurQ and 2 PurS subunits.</text>
</comment>
<evidence type="ECO:0000256" key="6">
    <source>
        <dbReference type="HAMAP-Rule" id="MF_01926"/>
    </source>
</evidence>
<organism evidence="7 8">
    <name type="scientific">Planifilum fulgidum</name>
    <dbReference type="NCBI Taxonomy" id="201973"/>
    <lineage>
        <taxon>Bacteria</taxon>
        <taxon>Bacillati</taxon>
        <taxon>Bacillota</taxon>
        <taxon>Bacilli</taxon>
        <taxon>Bacillales</taxon>
        <taxon>Thermoactinomycetaceae</taxon>
        <taxon>Planifilum</taxon>
    </lineage>
</organism>
<dbReference type="Gene3D" id="3.30.1280.10">
    <property type="entry name" value="Phosphoribosylformylglycinamidine synthase subunit PurS"/>
    <property type="match status" value="1"/>
</dbReference>
<evidence type="ECO:0000256" key="1">
    <source>
        <dbReference type="ARBA" id="ARBA00022490"/>
    </source>
</evidence>
<keyword evidence="8" id="KW-1185">Reference proteome</keyword>
<dbReference type="GO" id="GO:0006189">
    <property type="term" value="P:'de novo' IMP biosynthetic process"/>
    <property type="evidence" value="ECO:0007669"/>
    <property type="project" value="UniProtKB-UniRule"/>
</dbReference>
<sequence>MIKATITVKLKPGVLDPQGEAVKKALHTLGFDEVSDLRIGKTMEVWLSADDPAQAEERVQAMCEKLLANPVIETYSFSVEEGL</sequence>
<dbReference type="GO" id="GO:0004642">
    <property type="term" value="F:phosphoribosylformylglycinamidine synthase activity"/>
    <property type="evidence" value="ECO:0007669"/>
    <property type="project" value="UniProtKB-UniRule"/>
</dbReference>
<dbReference type="PANTHER" id="PTHR34696:SF1">
    <property type="entry name" value="PHOSPHORIBOSYLFORMYLGLYCINAMIDINE SYNTHASE SUBUNIT PURS"/>
    <property type="match status" value="1"/>
</dbReference>
<keyword evidence="1 6" id="KW-0963">Cytoplasm</keyword>
<dbReference type="InterPro" id="IPR036604">
    <property type="entry name" value="PurS-like_sf"/>
</dbReference>
<dbReference type="UniPathway" id="UPA00074">
    <property type="reaction ID" value="UER00128"/>
</dbReference>
<dbReference type="STRING" id="201973.SAMN04488025_10315"/>
<comment type="catalytic activity">
    <reaction evidence="6">
        <text>N(2)-formyl-N(1)-(5-phospho-beta-D-ribosyl)glycinamide + L-glutamine + ATP + H2O = 2-formamido-N(1)-(5-O-phospho-beta-D-ribosyl)acetamidine + L-glutamate + ADP + phosphate + H(+)</text>
        <dbReference type="Rhea" id="RHEA:17129"/>
        <dbReference type="ChEBI" id="CHEBI:15377"/>
        <dbReference type="ChEBI" id="CHEBI:15378"/>
        <dbReference type="ChEBI" id="CHEBI:29985"/>
        <dbReference type="ChEBI" id="CHEBI:30616"/>
        <dbReference type="ChEBI" id="CHEBI:43474"/>
        <dbReference type="ChEBI" id="CHEBI:58359"/>
        <dbReference type="ChEBI" id="CHEBI:147286"/>
        <dbReference type="ChEBI" id="CHEBI:147287"/>
        <dbReference type="ChEBI" id="CHEBI:456216"/>
        <dbReference type="EC" id="6.3.5.3"/>
    </reaction>
</comment>
<dbReference type="SUPFAM" id="SSF82697">
    <property type="entry name" value="PurS-like"/>
    <property type="match status" value="1"/>
</dbReference>
<keyword evidence="5 6" id="KW-0067">ATP-binding</keyword>
<dbReference type="NCBIfam" id="TIGR00302">
    <property type="entry name" value="phosphoribosylformylglycinamidine synthase subunit PurS"/>
    <property type="match status" value="1"/>
</dbReference>
<evidence type="ECO:0000313" key="7">
    <source>
        <dbReference type="EMBL" id="SFF70035.1"/>
    </source>
</evidence>
<dbReference type="RefSeq" id="WP_092035669.1">
    <property type="nucleotide sequence ID" value="NZ_FOOK01000003.1"/>
</dbReference>
<dbReference type="AlphaFoldDB" id="A0A1I2KSX2"/>